<comment type="caution">
    <text evidence="2">The sequence shown here is derived from an EMBL/GenBank/DDBJ whole genome shotgun (WGS) entry which is preliminary data.</text>
</comment>
<keyword evidence="1" id="KW-0812">Transmembrane</keyword>
<organism evidence="2 3">
    <name type="scientific">Kribbibacterium absianum</name>
    <dbReference type="NCBI Taxonomy" id="3044210"/>
    <lineage>
        <taxon>Bacteria</taxon>
        <taxon>Bacillati</taxon>
        <taxon>Actinomycetota</taxon>
        <taxon>Coriobacteriia</taxon>
        <taxon>Coriobacteriales</taxon>
        <taxon>Kribbibacteriaceae</taxon>
        <taxon>Kribbibacterium</taxon>
    </lineage>
</organism>
<feature type="transmembrane region" description="Helical" evidence="1">
    <location>
        <begin position="24"/>
        <end position="46"/>
    </location>
</feature>
<sequence>MHALSTYFEENDRLMAGEMSTGELVVWTVMMTVLGWAMMAALWVFAR</sequence>
<accession>A0ABT6ZJU8</accession>
<name>A0ABT6ZJU8_9ACTN</name>
<reference evidence="2" key="1">
    <citation type="submission" date="2023-05" db="EMBL/GenBank/DDBJ databases">
        <title>[olsenella] sp. nov., isolated from a pig farm feces dump.</title>
        <authorList>
            <person name="Chang Y.-H."/>
        </authorList>
    </citation>
    <scope>NUCLEOTIDE SEQUENCE</scope>
    <source>
        <strain evidence="2">YH-ols2217</strain>
    </source>
</reference>
<protein>
    <submittedName>
        <fullName evidence="2">Uncharacterized protein</fullName>
    </submittedName>
</protein>
<dbReference type="RefSeq" id="WP_283713591.1">
    <property type="nucleotide sequence ID" value="NZ_JASJEW010000005.1"/>
</dbReference>
<evidence type="ECO:0000313" key="2">
    <source>
        <dbReference type="EMBL" id="MDJ1129332.1"/>
    </source>
</evidence>
<gene>
    <name evidence="2" type="ORF">QJ043_04475</name>
</gene>
<keyword evidence="1" id="KW-0472">Membrane</keyword>
<proteinExistence type="predicted"/>
<dbReference type="EMBL" id="JASJEX010000002">
    <property type="protein sequence ID" value="MDJ1129332.1"/>
    <property type="molecule type" value="Genomic_DNA"/>
</dbReference>
<evidence type="ECO:0000256" key="1">
    <source>
        <dbReference type="SAM" id="Phobius"/>
    </source>
</evidence>
<keyword evidence="3" id="KW-1185">Reference proteome</keyword>
<keyword evidence="1" id="KW-1133">Transmembrane helix</keyword>
<dbReference type="Proteomes" id="UP001431693">
    <property type="component" value="Unassembled WGS sequence"/>
</dbReference>
<evidence type="ECO:0000313" key="3">
    <source>
        <dbReference type="Proteomes" id="UP001431693"/>
    </source>
</evidence>